<organism evidence="2 3">
    <name type="scientific">Candidatus Amulumruptor caecigallinarius</name>
    <dbReference type="NCBI Taxonomy" id="2109911"/>
    <lineage>
        <taxon>Bacteria</taxon>
        <taxon>Pseudomonadati</taxon>
        <taxon>Bacteroidota</taxon>
        <taxon>Bacteroidia</taxon>
        <taxon>Bacteroidales</taxon>
        <taxon>Muribaculaceae</taxon>
        <taxon>Candidatus Amulumruptor</taxon>
    </lineage>
</organism>
<evidence type="ECO:0000256" key="1">
    <source>
        <dbReference type="SAM" id="SignalP"/>
    </source>
</evidence>
<dbReference type="Proteomes" id="UP000711407">
    <property type="component" value="Unassembled WGS sequence"/>
</dbReference>
<evidence type="ECO:0008006" key="4">
    <source>
        <dbReference type="Google" id="ProtNLM"/>
    </source>
</evidence>
<accession>A0A921E8L9</accession>
<keyword evidence="1" id="KW-0732">Signal</keyword>
<dbReference type="AlphaFoldDB" id="A0A921E8L9"/>
<reference evidence="2" key="2">
    <citation type="submission" date="2021-09" db="EMBL/GenBank/DDBJ databases">
        <authorList>
            <person name="Gilroy R."/>
        </authorList>
    </citation>
    <scope>NUCLEOTIDE SEQUENCE</scope>
    <source>
        <strain evidence="2">4100</strain>
    </source>
</reference>
<name>A0A921E8L9_9BACT</name>
<protein>
    <recommendedName>
        <fullName evidence="4">DUF4468 domain-containing protein</fullName>
    </recommendedName>
</protein>
<dbReference type="PROSITE" id="PS51257">
    <property type="entry name" value="PROKAR_LIPOPROTEIN"/>
    <property type="match status" value="1"/>
</dbReference>
<dbReference type="EMBL" id="DYXT01000004">
    <property type="protein sequence ID" value="HJE38197.1"/>
    <property type="molecule type" value="Genomic_DNA"/>
</dbReference>
<evidence type="ECO:0000313" key="2">
    <source>
        <dbReference type="EMBL" id="HJE38197.1"/>
    </source>
</evidence>
<comment type="caution">
    <text evidence="2">The sequence shown here is derived from an EMBL/GenBank/DDBJ whole genome shotgun (WGS) entry which is preliminary data.</text>
</comment>
<sequence length="157" mass="17513">MRALKCMLVMLIASAACVSVAAKPSDADVDRYKASAMSFVREEGYMPTLDSDGDISFKREGNSYWVQVEAYEDGYYVTVMTLTGIEGSNLTKVRLAMDEAVRSIKFARQYTTTSEKSVVTSYSWYCTSIADFKKMFSDALLVVSTADSRFIEKMVAE</sequence>
<proteinExistence type="predicted"/>
<gene>
    <name evidence="2" type="ORF">K8V47_00310</name>
</gene>
<feature type="signal peptide" evidence="1">
    <location>
        <begin position="1"/>
        <end position="21"/>
    </location>
</feature>
<reference evidence="2" key="1">
    <citation type="journal article" date="2021" name="PeerJ">
        <title>Extensive microbial diversity within the chicken gut microbiome revealed by metagenomics and culture.</title>
        <authorList>
            <person name="Gilroy R."/>
            <person name="Ravi A."/>
            <person name="Getino M."/>
            <person name="Pursley I."/>
            <person name="Horton D.L."/>
            <person name="Alikhan N.F."/>
            <person name="Baker D."/>
            <person name="Gharbi K."/>
            <person name="Hall N."/>
            <person name="Watson M."/>
            <person name="Adriaenssens E.M."/>
            <person name="Foster-Nyarko E."/>
            <person name="Jarju S."/>
            <person name="Secka A."/>
            <person name="Antonio M."/>
            <person name="Oren A."/>
            <person name="Chaudhuri R.R."/>
            <person name="La Ragione R."/>
            <person name="Hildebrand F."/>
            <person name="Pallen M.J."/>
        </authorList>
    </citation>
    <scope>NUCLEOTIDE SEQUENCE</scope>
    <source>
        <strain evidence="2">4100</strain>
    </source>
</reference>
<feature type="chain" id="PRO_5036719269" description="DUF4468 domain-containing protein" evidence="1">
    <location>
        <begin position="22"/>
        <end position="157"/>
    </location>
</feature>
<evidence type="ECO:0000313" key="3">
    <source>
        <dbReference type="Proteomes" id="UP000711407"/>
    </source>
</evidence>